<keyword evidence="4" id="KW-1185">Reference proteome</keyword>
<sequence>MPPSLVEENHGRYKVWLGNLGALQQGHGSLDFRLRESSVMQANVIKLLDQLRSNLDESVAVVSGSRLPFELQTQPSDSDDDDEDSETSSEDSEDEPAATRSELRQRLTSINGIIADLYKLSFKIRSTTTRSKTRKAATYIEVDPETGVELFSQYAAYDSLYVTEFLHSLQKSSSGDEVESSFLIDRLSQAITRRRKQFRYWKRHGSKLATAHAPFESHHDEETQSARQRQSQPPEASGKALRDRLIRLDATPSVLSRSIFSGTEATMYDKKLDDLLETQSVVSYVTTAYNVDGKGVDLPPPPPGAASGSGFVCPYCMVLCPPRHGTGRSWRAHIIQDIQPYMCTYPDCAESNTMYNSRRQWLEHEGSAHRKVWQCFEHSGAVFGSADGFRNHLRSQHPEDMTDEQISDVIEVAETYLIDERKKCPFCLVELPSNESMQTHLAYHLEAIACFSLPRCGTGDEESQASSNAPQARSLGSQDSGSKGSL</sequence>
<reference evidence="5" key="2">
    <citation type="submission" date="2020-04" db="EMBL/GenBank/DDBJ databases">
        <authorList>
            <consortium name="NCBI Genome Project"/>
        </authorList>
    </citation>
    <scope>NUCLEOTIDE SEQUENCE</scope>
    <source>
        <strain evidence="5">CBS 304.34</strain>
    </source>
</reference>
<proteinExistence type="predicted"/>
<reference evidence="3 5" key="1">
    <citation type="journal article" date="2020" name="Stud. Mycol.">
        <title>101 Dothideomycetes genomes: a test case for predicting lifestyles and emergence of pathogens.</title>
        <authorList>
            <person name="Haridas S."/>
            <person name="Albert R."/>
            <person name="Binder M."/>
            <person name="Bloem J."/>
            <person name="Labutti K."/>
            <person name="Salamov A."/>
            <person name="Andreopoulos B."/>
            <person name="Baker S."/>
            <person name="Barry K."/>
            <person name="Bills G."/>
            <person name="Bluhm B."/>
            <person name="Cannon C."/>
            <person name="Castanera R."/>
            <person name="Culley D."/>
            <person name="Daum C."/>
            <person name="Ezra D."/>
            <person name="Gonzalez J."/>
            <person name="Henrissat B."/>
            <person name="Kuo A."/>
            <person name="Liang C."/>
            <person name="Lipzen A."/>
            <person name="Lutzoni F."/>
            <person name="Magnuson J."/>
            <person name="Mondo S."/>
            <person name="Nolan M."/>
            <person name="Ohm R."/>
            <person name="Pangilinan J."/>
            <person name="Park H.-J."/>
            <person name="Ramirez L."/>
            <person name="Alfaro M."/>
            <person name="Sun H."/>
            <person name="Tritt A."/>
            <person name="Yoshinaga Y."/>
            <person name="Zwiers L.-H."/>
            <person name="Turgeon B."/>
            <person name="Goodwin S."/>
            <person name="Spatafora J."/>
            <person name="Crous P."/>
            <person name="Grigoriev I."/>
        </authorList>
    </citation>
    <scope>NUCLEOTIDE SEQUENCE</scope>
    <source>
        <strain evidence="3 5">CBS 304.34</strain>
    </source>
</reference>
<name>A0A6A6YLX4_9PEZI</name>
<feature type="domain" description="C2H2-type" evidence="2">
    <location>
        <begin position="341"/>
        <end position="369"/>
    </location>
</feature>
<feature type="region of interest" description="Disordered" evidence="1">
    <location>
        <begin position="69"/>
        <end position="101"/>
    </location>
</feature>
<feature type="domain" description="C2H2-type" evidence="2">
    <location>
        <begin position="373"/>
        <end position="397"/>
    </location>
</feature>
<evidence type="ECO:0000313" key="4">
    <source>
        <dbReference type="Proteomes" id="UP000504636"/>
    </source>
</evidence>
<feature type="compositionally biased region" description="Polar residues" evidence="1">
    <location>
        <begin position="225"/>
        <end position="234"/>
    </location>
</feature>
<dbReference type="EMBL" id="MU003702">
    <property type="protein sequence ID" value="KAF2808867.1"/>
    <property type="molecule type" value="Genomic_DNA"/>
</dbReference>
<dbReference type="AlphaFoldDB" id="A0A6A6YLX4"/>
<dbReference type="PANTHER" id="PTHR35391">
    <property type="entry name" value="C2H2-TYPE DOMAIN-CONTAINING PROTEIN-RELATED"/>
    <property type="match status" value="1"/>
</dbReference>
<dbReference type="InterPro" id="IPR013087">
    <property type="entry name" value="Znf_C2H2_type"/>
</dbReference>
<dbReference type="Proteomes" id="UP000504636">
    <property type="component" value="Unplaced"/>
</dbReference>
<organism evidence="3">
    <name type="scientific">Mytilinidion resinicola</name>
    <dbReference type="NCBI Taxonomy" id="574789"/>
    <lineage>
        <taxon>Eukaryota</taxon>
        <taxon>Fungi</taxon>
        <taxon>Dikarya</taxon>
        <taxon>Ascomycota</taxon>
        <taxon>Pezizomycotina</taxon>
        <taxon>Dothideomycetes</taxon>
        <taxon>Pleosporomycetidae</taxon>
        <taxon>Mytilinidiales</taxon>
        <taxon>Mytilinidiaceae</taxon>
        <taxon>Mytilinidion</taxon>
    </lineage>
</organism>
<reference evidence="5" key="3">
    <citation type="submission" date="2025-04" db="UniProtKB">
        <authorList>
            <consortium name="RefSeq"/>
        </authorList>
    </citation>
    <scope>IDENTIFICATION</scope>
    <source>
        <strain evidence="5">CBS 304.34</strain>
    </source>
</reference>
<evidence type="ECO:0000313" key="3">
    <source>
        <dbReference type="EMBL" id="KAF2808867.1"/>
    </source>
</evidence>
<feature type="non-terminal residue" evidence="3">
    <location>
        <position position="486"/>
    </location>
</feature>
<feature type="compositionally biased region" description="Basic and acidic residues" evidence="1">
    <location>
        <begin position="215"/>
        <end position="224"/>
    </location>
</feature>
<evidence type="ECO:0000313" key="5">
    <source>
        <dbReference type="RefSeq" id="XP_033575831.1"/>
    </source>
</evidence>
<dbReference type="RefSeq" id="XP_033575831.1">
    <property type="nucleotide sequence ID" value="XM_033714440.1"/>
</dbReference>
<feature type="region of interest" description="Disordered" evidence="1">
    <location>
        <begin position="459"/>
        <end position="486"/>
    </location>
</feature>
<evidence type="ECO:0000259" key="2">
    <source>
        <dbReference type="SMART" id="SM00355"/>
    </source>
</evidence>
<dbReference type="Pfam" id="PF26082">
    <property type="entry name" value="zf-C2H2_AcuF"/>
    <property type="match status" value="1"/>
</dbReference>
<protein>
    <recommendedName>
        <fullName evidence="2">C2H2-type domain-containing protein</fullName>
    </recommendedName>
</protein>
<feature type="domain" description="C2H2-type" evidence="2">
    <location>
        <begin position="422"/>
        <end position="444"/>
    </location>
</feature>
<accession>A0A6A6YLX4</accession>
<dbReference type="PANTHER" id="PTHR35391:SF7">
    <property type="entry name" value="C2H2-TYPE DOMAIN-CONTAINING PROTEIN"/>
    <property type="match status" value="1"/>
</dbReference>
<evidence type="ECO:0000256" key="1">
    <source>
        <dbReference type="SAM" id="MobiDB-lite"/>
    </source>
</evidence>
<dbReference type="OrthoDB" id="6133115at2759"/>
<feature type="region of interest" description="Disordered" evidence="1">
    <location>
        <begin position="210"/>
        <end position="239"/>
    </location>
</feature>
<feature type="compositionally biased region" description="Polar residues" evidence="1">
    <location>
        <begin position="464"/>
        <end position="486"/>
    </location>
</feature>
<dbReference type="InterPro" id="IPR058925">
    <property type="entry name" value="zf-C2H2_AcuF"/>
</dbReference>
<feature type="compositionally biased region" description="Acidic residues" evidence="1">
    <location>
        <begin position="77"/>
        <end position="96"/>
    </location>
</feature>
<dbReference type="SMART" id="SM00355">
    <property type="entry name" value="ZnF_C2H2"/>
    <property type="match status" value="3"/>
</dbReference>
<dbReference type="GeneID" id="54455333"/>
<gene>
    <name evidence="3 5" type="ORF">BDZ99DRAFT_346418</name>
</gene>